<dbReference type="Proteomes" id="UP000033874">
    <property type="component" value="Unassembled WGS sequence"/>
</dbReference>
<dbReference type="GO" id="GO:0047570">
    <property type="term" value="F:3-oxoadipate enol-lactonase activity"/>
    <property type="evidence" value="ECO:0007669"/>
    <property type="project" value="InterPro"/>
</dbReference>
<dbReference type="InterPro" id="IPR050471">
    <property type="entry name" value="AB_hydrolase"/>
</dbReference>
<reference evidence="2 3" key="1">
    <citation type="submission" date="2015-04" db="EMBL/GenBank/DDBJ databases">
        <title>Genome sequence of aromatic hydrocarbons-degrading Sphingobium chungbukense DJ77.</title>
        <authorList>
            <person name="Kim Y.-C."/>
            <person name="Chae J.-C."/>
        </authorList>
    </citation>
    <scope>NUCLEOTIDE SEQUENCE [LARGE SCALE GENOMIC DNA]</scope>
    <source>
        <strain evidence="2 3">DJ77</strain>
    </source>
</reference>
<dbReference type="AlphaFoldDB" id="A0A0M3ALB2"/>
<accession>A0A0M3ALB2</accession>
<protein>
    <submittedName>
        <fullName evidence="2">3-oxoadipate enol-lactonase</fullName>
    </submittedName>
</protein>
<evidence type="ECO:0000313" key="3">
    <source>
        <dbReference type="Proteomes" id="UP000033874"/>
    </source>
</evidence>
<evidence type="ECO:0000313" key="2">
    <source>
        <dbReference type="EMBL" id="KKW90733.1"/>
    </source>
</evidence>
<dbReference type="InterPro" id="IPR000073">
    <property type="entry name" value="AB_hydrolase_1"/>
</dbReference>
<dbReference type="NCBIfam" id="TIGR02427">
    <property type="entry name" value="protocat_pcaD"/>
    <property type="match status" value="1"/>
</dbReference>
<dbReference type="SUPFAM" id="SSF53474">
    <property type="entry name" value="alpha/beta-Hydrolases"/>
    <property type="match status" value="1"/>
</dbReference>
<evidence type="ECO:0000259" key="1">
    <source>
        <dbReference type="Pfam" id="PF00561"/>
    </source>
</evidence>
<dbReference type="PANTHER" id="PTHR43433">
    <property type="entry name" value="HYDROLASE, ALPHA/BETA FOLD FAMILY PROTEIN"/>
    <property type="match status" value="1"/>
</dbReference>
<organism evidence="2 3">
    <name type="scientific">Sphingobium chungbukense</name>
    <dbReference type="NCBI Taxonomy" id="56193"/>
    <lineage>
        <taxon>Bacteria</taxon>
        <taxon>Pseudomonadati</taxon>
        <taxon>Pseudomonadota</taxon>
        <taxon>Alphaproteobacteria</taxon>
        <taxon>Sphingomonadales</taxon>
        <taxon>Sphingomonadaceae</taxon>
        <taxon>Sphingobium</taxon>
    </lineage>
</organism>
<dbReference type="GO" id="GO:0042952">
    <property type="term" value="P:beta-ketoadipate pathway"/>
    <property type="evidence" value="ECO:0007669"/>
    <property type="project" value="InterPro"/>
</dbReference>
<dbReference type="STRING" id="56193.YP76_19505"/>
<dbReference type="PRINTS" id="PR00111">
    <property type="entry name" value="ABHYDROLASE"/>
</dbReference>
<dbReference type="InterPro" id="IPR029058">
    <property type="entry name" value="AB_hydrolase_fold"/>
</dbReference>
<proteinExistence type="predicted"/>
<comment type="caution">
    <text evidence="2">The sequence shown here is derived from an EMBL/GenBank/DDBJ whole genome shotgun (WGS) entry which is preliminary data.</text>
</comment>
<dbReference type="PANTHER" id="PTHR43433:SF5">
    <property type="entry name" value="AB HYDROLASE-1 DOMAIN-CONTAINING PROTEIN"/>
    <property type="match status" value="1"/>
</dbReference>
<feature type="domain" description="AB hydrolase-1" evidence="1">
    <location>
        <begin position="26"/>
        <end position="140"/>
    </location>
</feature>
<sequence length="267" mass="28748">MMDKAFITTGDGCRIAWRFDGPEGAPILLLSNSLGTDMGMWAPQMEQWAHRFRVLRYDQRGHGASDAPAGAYSIDRLGRDVIELLDALDIATVDFCGLSLGGMVGQWLGIREPHRLRRLVLANTSSFMGPPDAWDARIALVRRQGMAPLARASVERWFTQAFAQSGRHAIAPIAAMLQATDPQGYAGCCAAIRDMDMRRTVALIQTPTLVIGATHDPATPPTHSNALATAIAGSRLAMLKAAHLANVEQPIAFQDAVHGMLSGPSPV</sequence>
<keyword evidence="3" id="KW-1185">Reference proteome</keyword>
<dbReference type="Gene3D" id="3.40.50.1820">
    <property type="entry name" value="alpha/beta hydrolase"/>
    <property type="match status" value="1"/>
</dbReference>
<name>A0A0M3ALB2_9SPHN</name>
<gene>
    <name evidence="2" type="ORF">YP76_19505</name>
</gene>
<dbReference type="Pfam" id="PF00561">
    <property type="entry name" value="Abhydrolase_1"/>
    <property type="match status" value="1"/>
</dbReference>
<dbReference type="PATRIC" id="fig|56193.3.peg.4105"/>
<dbReference type="EMBL" id="LBIC01000009">
    <property type="protein sequence ID" value="KKW90733.1"/>
    <property type="molecule type" value="Genomic_DNA"/>
</dbReference>
<dbReference type="InterPro" id="IPR026968">
    <property type="entry name" value="PcaD/CatD"/>
</dbReference>